<evidence type="ECO:0000313" key="3">
    <source>
        <dbReference type="Proteomes" id="UP001295444"/>
    </source>
</evidence>
<evidence type="ECO:0000256" key="1">
    <source>
        <dbReference type="SAM" id="MobiDB-lite"/>
    </source>
</evidence>
<reference evidence="2" key="1">
    <citation type="submission" date="2022-03" db="EMBL/GenBank/DDBJ databases">
        <authorList>
            <person name="Alioto T."/>
            <person name="Alioto T."/>
            <person name="Gomez Garrido J."/>
        </authorList>
    </citation>
    <scope>NUCLEOTIDE SEQUENCE</scope>
</reference>
<evidence type="ECO:0000313" key="2">
    <source>
        <dbReference type="EMBL" id="CAH2299151.1"/>
    </source>
</evidence>
<protein>
    <submittedName>
        <fullName evidence="2">Uncharacterized protein</fullName>
    </submittedName>
</protein>
<gene>
    <name evidence="2" type="ORF">PECUL_23A017771</name>
</gene>
<feature type="compositionally biased region" description="Basic and acidic residues" evidence="1">
    <location>
        <begin position="25"/>
        <end position="51"/>
    </location>
</feature>
<accession>A0AAD1SDW8</accession>
<sequence length="65" mass="7324">MDARLPVSEVHKRQRRGQQGGAVSQEHRKEMRSRAAEASRADLTPLRRDTIPPDGKPQNTHTTLP</sequence>
<dbReference type="Proteomes" id="UP001295444">
    <property type="component" value="Chromosome 06"/>
</dbReference>
<feature type="region of interest" description="Disordered" evidence="1">
    <location>
        <begin position="1"/>
        <end position="65"/>
    </location>
</feature>
<proteinExistence type="predicted"/>
<name>A0AAD1SDW8_PELCU</name>
<dbReference type="EMBL" id="OW240917">
    <property type="protein sequence ID" value="CAH2299151.1"/>
    <property type="molecule type" value="Genomic_DNA"/>
</dbReference>
<dbReference type="AlphaFoldDB" id="A0AAD1SDW8"/>
<organism evidence="2 3">
    <name type="scientific">Pelobates cultripes</name>
    <name type="common">Western spadefoot toad</name>
    <dbReference type="NCBI Taxonomy" id="61616"/>
    <lineage>
        <taxon>Eukaryota</taxon>
        <taxon>Metazoa</taxon>
        <taxon>Chordata</taxon>
        <taxon>Craniata</taxon>
        <taxon>Vertebrata</taxon>
        <taxon>Euteleostomi</taxon>
        <taxon>Amphibia</taxon>
        <taxon>Batrachia</taxon>
        <taxon>Anura</taxon>
        <taxon>Pelobatoidea</taxon>
        <taxon>Pelobatidae</taxon>
        <taxon>Pelobates</taxon>
    </lineage>
</organism>
<keyword evidence="3" id="KW-1185">Reference proteome</keyword>